<keyword evidence="1" id="KW-0479">Metal-binding</keyword>
<dbReference type="GO" id="GO:0019323">
    <property type="term" value="P:pentose catabolic process"/>
    <property type="evidence" value="ECO:0007669"/>
    <property type="project" value="TreeGrafter"/>
</dbReference>
<accession>A0AAU7DQ55</accession>
<organism evidence="4">
    <name type="scientific">Telmatobacter sp. DSM 110680</name>
    <dbReference type="NCBI Taxonomy" id="3036704"/>
    <lineage>
        <taxon>Bacteria</taxon>
        <taxon>Pseudomonadati</taxon>
        <taxon>Acidobacteriota</taxon>
        <taxon>Terriglobia</taxon>
        <taxon>Terriglobales</taxon>
        <taxon>Acidobacteriaceae</taxon>
        <taxon>Telmatobacter</taxon>
    </lineage>
</organism>
<evidence type="ECO:0000256" key="2">
    <source>
        <dbReference type="ARBA" id="ARBA00023239"/>
    </source>
</evidence>
<reference evidence="4" key="1">
    <citation type="submission" date="2023-03" db="EMBL/GenBank/DDBJ databases">
        <title>Edaphobacter sp.</title>
        <authorList>
            <person name="Huber K.J."/>
            <person name="Papendorf J."/>
            <person name="Pilke C."/>
            <person name="Bunk B."/>
            <person name="Sproeer C."/>
            <person name="Pester M."/>
        </authorList>
    </citation>
    <scope>NUCLEOTIDE SEQUENCE</scope>
    <source>
        <strain evidence="4">DSM 110680</strain>
    </source>
</reference>
<dbReference type="SMART" id="SM01007">
    <property type="entry name" value="Aldolase_II"/>
    <property type="match status" value="1"/>
</dbReference>
<evidence type="ECO:0000259" key="3">
    <source>
        <dbReference type="SMART" id="SM01007"/>
    </source>
</evidence>
<sequence>MEQIANPISEQVREVVEAVVEALRVPKPDELSPSAASSSFEAESLRAEIIRAGRKLWERQYVDGNGGNISCRLGTKYVLCTPTMMSKRDLEPADICLSDMEGNIVAGDRLRTSELLLHLEIYRANPRARAVVHCHPPYATAFSLTGTAPPVGLISEYEIFIGPAALAHYETPGTHAFAETVLPFVRDHNTILLANHGVVCWSDTVTHAEWLTEILESYCKTYLIAKQIGKPLTHIPEEKIQEILALKRKLGFPDARMEPLLPKAEAANAPVNPELEKLVRQVVSRLEER</sequence>
<dbReference type="AlphaFoldDB" id="A0AAU7DQ55"/>
<dbReference type="PANTHER" id="PTHR22789:SF0">
    <property type="entry name" value="3-OXO-TETRONATE 4-PHOSPHATE DECARBOXYLASE-RELATED"/>
    <property type="match status" value="1"/>
</dbReference>
<dbReference type="Pfam" id="PF00596">
    <property type="entry name" value="Aldolase_II"/>
    <property type="match status" value="1"/>
</dbReference>
<gene>
    <name evidence="4" type="ORF">P8935_08900</name>
</gene>
<dbReference type="GO" id="GO:0046872">
    <property type="term" value="F:metal ion binding"/>
    <property type="evidence" value="ECO:0007669"/>
    <property type="project" value="UniProtKB-KW"/>
</dbReference>
<dbReference type="EMBL" id="CP121196">
    <property type="protein sequence ID" value="XBH19422.1"/>
    <property type="molecule type" value="Genomic_DNA"/>
</dbReference>
<dbReference type="Gene3D" id="3.40.225.10">
    <property type="entry name" value="Class II aldolase/adducin N-terminal domain"/>
    <property type="match status" value="1"/>
</dbReference>
<keyword evidence="2" id="KW-0456">Lyase</keyword>
<dbReference type="InterPro" id="IPR001303">
    <property type="entry name" value="Aldolase_II/adducin_N"/>
</dbReference>
<dbReference type="InterPro" id="IPR036409">
    <property type="entry name" value="Aldolase_II/adducin_N_sf"/>
</dbReference>
<protein>
    <submittedName>
        <fullName evidence="4">Class II aldolase/adducin family protein</fullName>
    </submittedName>
</protein>
<evidence type="ECO:0000313" key="4">
    <source>
        <dbReference type="EMBL" id="XBH19422.1"/>
    </source>
</evidence>
<dbReference type="GO" id="GO:0016832">
    <property type="term" value="F:aldehyde-lyase activity"/>
    <property type="evidence" value="ECO:0007669"/>
    <property type="project" value="TreeGrafter"/>
</dbReference>
<dbReference type="SUPFAM" id="SSF53639">
    <property type="entry name" value="AraD/HMP-PK domain-like"/>
    <property type="match status" value="1"/>
</dbReference>
<dbReference type="PANTHER" id="PTHR22789">
    <property type="entry name" value="FUCULOSE PHOSPHATE ALDOLASE"/>
    <property type="match status" value="1"/>
</dbReference>
<name>A0AAU7DQ55_9BACT</name>
<evidence type="ECO:0000256" key="1">
    <source>
        <dbReference type="ARBA" id="ARBA00022723"/>
    </source>
</evidence>
<feature type="domain" description="Class II aldolase/adducin N-terminal" evidence="3">
    <location>
        <begin position="47"/>
        <end position="223"/>
    </location>
</feature>
<dbReference type="InterPro" id="IPR050197">
    <property type="entry name" value="Aldolase_class_II_sugar_metab"/>
</dbReference>
<dbReference type="RefSeq" id="WP_348264639.1">
    <property type="nucleotide sequence ID" value="NZ_CP121196.1"/>
</dbReference>
<dbReference type="GO" id="GO:0005829">
    <property type="term" value="C:cytosol"/>
    <property type="evidence" value="ECO:0007669"/>
    <property type="project" value="TreeGrafter"/>
</dbReference>
<proteinExistence type="predicted"/>